<keyword evidence="6 7" id="KW-0472">Membrane</keyword>
<dbReference type="AlphaFoldDB" id="A0A226EJZ3"/>
<dbReference type="InterPro" id="IPR003593">
    <property type="entry name" value="AAA+_ATPase"/>
</dbReference>
<dbReference type="OrthoDB" id="6150516at2759"/>
<feature type="domain" description="ABC transporter" evidence="8">
    <location>
        <begin position="11"/>
        <end position="240"/>
    </location>
</feature>
<organism evidence="9 10">
    <name type="scientific">Folsomia candida</name>
    <name type="common">Springtail</name>
    <dbReference type="NCBI Taxonomy" id="158441"/>
    <lineage>
        <taxon>Eukaryota</taxon>
        <taxon>Metazoa</taxon>
        <taxon>Ecdysozoa</taxon>
        <taxon>Arthropoda</taxon>
        <taxon>Hexapoda</taxon>
        <taxon>Collembola</taxon>
        <taxon>Entomobryomorpha</taxon>
        <taxon>Isotomoidea</taxon>
        <taxon>Isotomidae</taxon>
        <taxon>Proisotominae</taxon>
        <taxon>Folsomia</taxon>
    </lineage>
</organism>
<evidence type="ECO:0000313" key="10">
    <source>
        <dbReference type="Proteomes" id="UP000198287"/>
    </source>
</evidence>
<accession>A0A226EJZ3</accession>
<dbReference type="SMART" id="SM00382">
    <property type="entry name" value="AAA"/>
    <property type="match status" value="1"/>
</dbReference>
<reference evidence="9 10" key="1">
    <citation type="submission" date="2015-12" db="EMBL/GenBank/DDBJ databases">
        <title>The genome of Folsomia candida.</title>
        <authorList>
            <person name="Faddeeva A."/>
            <person name="Derks M.F."/>
            <person name="Anvar Y."/>
            <person name="Smit S."/>
            <person name="Van Straalen N."/>
            <person name="Roelofs D."/>
        </authorList>
    </citation>
    <scope>NUCLEOTIDE SEQUENCE [LARGE SCALE GENOMIC DNA]</scope>
    <source>
        <strain evidence="9 10">VU population</strain>
        <tissue evidence="9">Whole body</tissue>
    </source>
</reference>
<keyword evidence="4" id="KW-0067">ATP-binding</keyword>
<protein>
    <submittedName>
        <fullName evidence="9">ABC transporter G family member 23</fullName>
    </submittedName>
</protein>
<proteinExistence type="predicted"/>
<dbReference type="GO" id="GO:0140359">
    <property type="term" value="F:ABC-type transporter activity"/>
    <property type="evidence" value="ECO:0007669"/>
    <property type="project" value="InterPro"/>
</dbReference>
<dbReference type="Gene3D" id="3.40.50.300">
    <property type="entry name" value="P-loop containing nucleotide triphosphate hydrolases"/>
    <property type="match status" value="1"/>
</dbReference>
<evidence type="ECO:0000256" key="2">
    <source>
        <dbReference type="ARBA" id="ARBA00022692"/>
    </source>
</evidence>
<keyword evidence="2 7" id="KW-0812">Transmembrane</keyword>
<dbReference type="GO" id="GO:0016020">
    <property type="term" value="C:membrane"/>
    <property type="evidence" value="ECO:0007669"/>
    <property type="project" value="UniProtKB-SubCell"/>
</dbReference>
<dbReference type="InterPro" id="IPR003439">
    <property type="entry name" value="ABC_transporter-like_ATP-bd"/>
</dbReference>
<dbReference type="InterPro" id="IPR013525">
    <property type="entry name" value="ABC2_TM"/>
</dbReference>
<evidence type="ECO:0000256" key="5">
    <source>
        <dbReference type="ARBA" id="ARBA00022989"/>
    </source>
</evidence>
<keyword evidence="5 7" id="KW-1133">Transmembrane helix</keyword>
<feature type="transmembrane region" description="Helical" evidence="7">
    <location>
        <begin position="501"/>
        <end position="523"/>
    </location>
</feature>
<dbReference type="OMA" id="MIIVTHY"/>
<dbReference type="SUPFAM" id="SSF52540">
    <property type="entry name" value="P-loop containing nucleoside triphosphate hydrolases"/>
    <property type="match status" value="1"/>
</dbReference>
<keyword evidence="3" id="KW-0547">Nucleotide-binding</keyword>
<feature type="transmembrane region" description="Helical" evidence="7">
    <location>
        <begin position="667"/>
        <end position="688"/>
    </location>
</feature>
<evidence type="ECO:0000256" key="7">
    <source>
        <dbReference type="SAM" id="Phobius"/>
    </source>
</evidence>
<dbReference type="GO" id="GO:0016887">
    <property type="term" value="F:ATP hydrolysis activity"/>
    <property type="evidence" value="ECO:0007669"/>
    <property type="project" value="InterPro"/>
</dbReference>
<gene>
    <name evidence="9" type="ORF">Fcan01_06722</name>
</gene>
<dbReference type="InterPro" id="IPR017871">
    <property type="entry name" value="ABC_transporter-like_CS"/>
</dbReference>
<dbReference type="Proteomes" id="UP000198287">
    <property type="component" value="Unassembled WGS sequence"/>
</dbReference>
<name>A0A226EJZ3_FOLCA</name>
<evidence type="ECO:0000256" key="4">
    <source>
        <dbReference type="ARBA" id="ARBA00022840"/>
    </source>
</evidence>
<evidence type="ECO:0000256" key="3">
    <source>
        <dbReference type="ARBA" id="ARBA00022741"/>
    </source>
</evidence>
<dbReference type="EMBL" id="LNIX01000003">
    <property type="protein sequence ID" value="OXA57779.1"/>
    <property type="molecule type" value="Genomic_DNA"/>
</dbReference>
<keyword evidence="10" id="KW-1185">Reference proteome</keyword>
<dbReference type="InterPro" id="IPR027417">
    <property type="entry name" value="P-loop_NTPase"/>
</dbReference>
<feature type="transmembrane region" description="Helical" evidence="7">
    <location>
        <begin position="575"/>
        <end position="602"/>
    </location>
</feature>
<dbReference type="PANTHER" id="PTHR43038">
    <property type="entry name" value="ATP-BINDING CASSETTE, SUB-FAMILY H, MEMBER 1"/>
    <property type="match status" value="1"/>
</dbReference>
<dbReference type="PANTHER" id="PTHR43038:SF3">
    <property type="entry name" value="ABC TRANSPORTER G FAMILY MEMBER 20 ISOFORM X1"/>
    <property type="match status" value="1"/>
</dbReference>
<dbReference type="Pfam" id="PF00005">
    <property type="entry name" value="ABC_tran"/>
    <property type="match status" value="1"/>
</dbReference>
<feature type="transmembrane region" description="Helical" evidence="7">
    <location>
        <begin position="544"/>
        <end position="569"/>
    </location>
</feature>
<evidence type="ECO:0000256" key="1">
    <source>
        <dbReference type="ARBA" id="ARBA00004141"/>
    </source>
</evidence>
<comment type="subcellular location">
    <subcellularLocation>
        <location evidence="1">Membrane</location>
        <topology evidence="1">Multi-pass membrane protein</topology>
    </subcellularLocation>
</comment>
<dbReference type="Pfam" id="PF12698">
    <property type="entry name" value="ABC2_membrane_3"/>
    <property type="match status" value="1"/>
</dbReference>
<comment type="caution">
    <text evidence="9">The sequence shown here is derived from an EMBL/GenBank/DDBJ whole genome shotgun (WGS) entry which is preliminary data.</text>
</comment>
<feature type="transmembrane region" description="Helical" evidence="7">
    <location>
        <begin position="609"/>
        <end position="629"/>
    </location>
</feature>
<dbReference type="PROSITE" id="PS00211">
    <property type="entry name" value="ABC_TRANSPORTER_1"/>
    <property type="match status" value="1"/>
</dbReference>
<dbReference type="CDD" id="cd03230">
    <property type="entry name" value="ABC_DR_subfamily_A"/>
    <property type="match status" value="1"/>
</dbReference>
<sequence>MEEHFKKCGAINVVNVSKGYGSRHNQTVLNRLNLSVESGSIYGLLGSSGCGKTTLLSCIIGLHKPDNGHILLFGKEVNGVAGQVVGFMPQDVGLYDSFTIEETFVYFANMYNISYAILNERLAALQDLLSIPKLSSPIKSLSGGEKRRVSLAVTLIHRPKLLVYDEPTVSLDPLLRVKIWGYLTKLVKSDGITILVTTHYTQEALHCDKIGILRNGRLLVEENPQVLLDKFNTNLLENVVLDLCRKDEVSDSDQNNGAMLMKTEADHEQAHNDALTYDLARHMDLCDVEVVGIGQNSLKDSGTDSFSSKLTKIKGLVKRNWINELRHFQSVCNWFGTKGLQLGIVNQDLKYLHGIPEHCDDEKEPTYSCIFMKQLEVTELLNTVLKFQETYASETDALQSVVHGRATGYLIVPNNFTEHLNNRFLLKQYSDNETLNGSTIGVRLDFSEFIRRVFLLRALTNGLQTSLQKIVQGFGVDPRTTELPLRFNAIYGSVDSTWRDYFMPTYILFSIFILQTVAGLFHIQDKRNGTLQRTLVTGVTYTEVLISYILSTIPILVVQIMAMIVLMSWEVEIAGSWWLVFVQVFLTGLSGVMIGLICASIFNHEMEVVVAVLFIFLTCQSLSGITWPLDSVVLGLRMFCYALPTTIPLTAMRSIMNRGWDISNPQIPIGLAISFAYTFGCFLIIVLVKKYQK</sequence>
<evidence type="ECO:0000259" key="8">
    <source>
        <dbReference type="PROSITE" id="PS50893"/>
    </source>
</evidence>
<dbReference type="GO" id="GO:0005524">
    <property type="term" value="F:ATP binding"/>
    <property type="evidence" value="ECO:0007669"/>
    <property type="project" value="UniProtKB-KW"/>
</dbReference>
<dbReference type="PROSITE" id="PS50893">
    <property type="entry name" value="ABC_TRANSPORTER_2"/>
    <property type="match status" value="1"/>
</dbReference>
<evidence type="ECO:0000256" key="6">
    <source>
        <dbReference type="ARBA" id="ARBA00023136"/>
    </source>
</evidence>
<evidence type="ECO:0000313" key="9">
    <source>
        <dbReference type="EMBL" id="OXA57779.1"/>
    </source>
</evidence>